<feature type="transmembrane region" description="Helical" evidence="8">
    <location>
        <begin position="95"/>
        <end position="117"/>
    </location>
</feature>
<dbReference type="RefSeq" id="WP_142664213.1">
    <property type="nucleotide sequence ID" value="NZ_FXTK01000017.1"/>
</dbReference>
<evidence type="ECO:0000256" key="5">
    <source>
        <dbReference type="ARBA" id="ARBA00022692"/>
    </source>
</evidence>
<sequence>MSVQDVTAPPHAAVQAGHRPLVAALCIFGAVSLLGILIRPTLPIDETRYLAVAWEMRLGHDWLVPHLNGHAYSDKPPMLFWLINLVWLFTGPSGFAARLVAPVFGLVTIALTARLGARLHPQRPEYGGWAALILSGSLGFALYGGLTMFDTMLSAATAAGVLALTHVERRGLRPWLVLGAALAFGALAKGPVILIHLLPIAVAAAWWKGIGLRAMAQGLGAAICLALAIVGLWLVPALTVGSPEYREAILWTQSAGRMVQSFAHGRPVWFFLAVLPLLLWPWAWSPRIWRQARFTPPLVVWSVATLLIFSLISGKQAHYLIPVLPAFAIAFAPALAGSKRRAPIACLLPFGLALAMCALIVGLAPQEYITAANPHPVALLVVALLAAAAAVALIDGVTVFLAAPLVVCASACIFLGEMGESHDAAPLARRLAPHDTQGIGLIDGKYHGQFTFAGRLHHPVIVFGDAGSALDWLQECAGRVLTAPLKNGPGQPADTIDFRGQPWGIWLPQTQSDRGQPCRN</sequence>
<dbReference type="PANTHER" id="PTHR33908">
    <property type="entry name" value="MANNOSYLTRANSFERASE YKCB-RELATED"/>
    <property type="match status" value="1"/>
</dbReference>
<keyword evidence="3" id="KW-0328">Glycosyltransferase</keyword>
<proteinExistence type="predicted"/>
<reference evidence="10 11" key="1">
    <citation type="submission" date="2017-05" db="EMBL/GenBank/DDBJ databases">
        <authorList>
            <person name="Varghese N."/>
            <person name="Submissions S."/>
        </authorList>
    </citation>
    <scope>NUCLEOTIDE SEQUENCE [LARGE SCALE GENOMIC DNA]</scope>
    <source>
        <strain evidence="10 11">DSM 100094</strain>
    </source>
</reference>
<keyword evidence="6 8" id="KW-1133">Transmembrane helix</keyword>
<dbReference type="GO" id="GO:0010041">
    <property type="term" value="P:response to iron(III) ion"/>
    <property type="evidence" value="ECO:0007669"/>
    <property type="project" value="TreeGrafter"/>
</dbReference>
<feature type="transmembrane region" description="Helical" evidence="8">
    <location>
        <begin position="129"/>
        <end position="146"/>
    </location>
</feature>
<protein>
    <submittedName>
        <fullName evidence="10">4-amino-4-deoxy-L-arabinose transferase</fullName>
    </submittedName>
</protein>
<evidence type="ECO:0000256" key="6">
    <source>
        <dbReference type="ARBA" id="ARBA00022989"/>
    </source>
</evidence>
<feature type="transmembrane region" description="Helical" evidence="8">
    <location>
        <begin position="21"/>
        <end position="38"/>
    </location>
</feature>
<keyword evidence="5 8" id="KW-0812">Transmembrane</keyword>
<dbReference type="InterPro" id="IPR038731">
    <property type="entry name" value="RgtA/B/C-like"/>
</dbReference>
<name>A0A521F2D3_9RHOB</name>
<feature type="transmembrane region" description="Helical" evidence="8">
    <location>
        <begin position="219"/>
        <end position="241"/>
    </location>
</feature>
<dbReference type="PANTHER" id="PTHR33908:SF3">
    <property type="entry name" value="UNDECAPRENYL PHOSPHATE-ALPHA-4-AMINO-4-DEOXY-L-ARABINOSE ARABINOSYL TRANSFERASE"/>
    <property type="match status" value="1"/>
</dbReference>
<dbReference type="InterPro" id="IPR050297">
    <property type="entry name" value="LipidA_mod_glycosyltrf_83"/>
</dbReference>
<feature type="transmembrane region" description="Helical" evidence="8">
    <location>
        <begin position="262"/>
        <end position="282"/>
    </location>
</feature>
<feature type="domain" description="Glycosyltransferase RgtA/B/C/D-like" evidence="9">
    <location>
        <begin position="74"/>
        <end position="232"/>
    </location>
</feature>
<keyword evidence="4 10" id="KW-0808">Transferase</keyword>
<evidence type="ECO:0000313" key="10">
    <source>
        <dbReference type="EMBL" id="SMO90333.1"/>
    </source>
</evidence>
<evidence type="ECO:0000256" key="4">
    <source>
        <dbReference type="ARBA" id="ARBA00022679"/>
    </source>
</evidence>
<evidence type="ECO:0000256" key="1">
    <source>
        <dbReference type="ARBA" id="ARBA00004651"/>
    </source>
</evidence>
<dbReference type="GO" id="GO:0016763">
    <property type="term" value="F:pentosyltransferase activity"/>
    <property type="evidence" value="ECO:0007669"/>
    <property type="project" value="TreeGrafter"/>
</dbReference>
<evidence type="ECO:0000256" key="8">
    <source>
        <dbReference type="SAM" id="Phobius"/>
    </source>
</evidence>
<feature type="transmembrane region" description="Helical" evidence="8">
    <location>
        <begin position="342"/>
        <end position="364"/>
    </location>
</feature>
<dbReference type="Proteomes" id="UP000319014">
    <property type="component" value="Unassembled WGS sequence"/>
</dbReference>
<feature type="transmembrane region" description="Helical" evidence="8">
    <location>
        <begin position="294"/>
        <end position="312"/>
    </location>
</feature>
<evidence type="ECO:0000256" key="7">
    <source>
        <dbReference type="ARBA" id="ARBA00023136"/>
    </source>
</evidence>
<dbReference type="AlphaFoldDB" id="A0A521F2D3"/>
<accession>A0A521F2D3</accession>
<keyword evidence="2" id="KW-1003">Cell membrane</keyword>
<feature type="transmembrane region" description="Helical" evidence="8">
    <location>
        <begin position="175"/>
        <end position="207"/>
    </location>
</feature>
<dbReference type="GO" id="GO:0005886">
    <property type="term" value="C:plasma membrane"/>
    <property type="evidence" value="ECO:0007669"/>
    <property type="project" value="UniProtKB-SubCell"/>
</dbReference>
<dbReference type="Pfam" id="PF13231">
    <property type="entry name" value="PMT_2"/>
    <property type="match status" value="1"/>
</dbReference>
<organism evidence="10 11">
    <name type="scientific">Paracoccus laeviglucosivorans</name>
    <dbReference type="NCBI Taxonomy" id="1197861"/>
    <lineage>
        <taxon>Bacteria</taxon>
        <taxon>Pseudomonadati</taxon>
        <taxon>Pseudomonadota</taxon>
        <taxon>Alphaproteobacteria</taxon>
        <taxon>Rhodobacterales</taxon>
        <taxon>Paracoccaceae</taxon>
        <taxon>Paracoccus</taxon>
    </lineage>
</organism>
<feature type="transmembrane region" description="Helical" evidence="8">
    <location>
        <begin position="319"/>
        <end position="336"/>
    </location>
</feature>
<dbReference type="OrthoDB" id="9810951at2"/>
<feature type="transmembrane region" description="Helical" evidence="8">
    <location>
        <begin position="376"/>
        <end position="394"/>
    </location>
</feature>
<comment type="subcellular location">
    <subcellularLocation>
        <location evidence="1">Cell membrane</location>
        <topology evidence="1">Multi-pass membrane protein</topology>
    </subcellularLocation>
</comment>
<dbReference type="EMBL" id="FXTK01000017">
    <property type="protein sequence ID" value="SMO90333.1"/>
    <property type="molecule type" value="Genomic_DNA"/>
</dbReference>
<gene>
    <name evidence="10" type="ORF">SAMN06265221_11767</name>
</gene>
<evidence type="ECO:0000256" key="3">
    <source>
        <dbReference type="ARBA" id="ARBA00022676"/>
    </source>
</evidence>
<evidence type="ECO:0000313" key="11">
    <source>
        <dbReference type="Proteomes" id="UP000319014"/>
    </source>
</evidence>
<keyword evidence="11" id="KW-1185">Reference proteome</keyword>
<evidence type="ECO:0000259" key="9">
    <source>
        <dbReference type="Pfam" id="PF13231"/>
    </source>
</evidence>
<dbReference type="GO" id="GO:0009103">
    <property type="term" value="P:lipopolysaccharide biosynthetic process"/>
    <property type="evidence" value="ECO:0007669"/>
    <property type="project" value="TreeGrafter"/>
</dbReference>
<evidence type="ECO:0000256" key="2">
    <source>
        <dbReference type="ARBA" id="ARBA00022475"/>
    </source>
</evidence>
<keyword evidence="7 8" id="KW-0472">Membrane</keyword>